<keyword evidence="3" id="KW-1185">Reference proteome</keyword>
<dbReference type="OrthoDB" id="4207369at2759"/>
<dbReference type="RefSeq" id="XP_007752480.1">
    <property type="nucleotide sequence ID" value="XM_007754290.1"/>
</dbReference>
<dbReference type="HOGENOM" id="CLU_031487_0_0_1"/>
<evidence type="ECO:0000313" key="2">
    <source>
        <dbReference type="EMBL" id="EXJ63913.1"/>
    </source>
</evidence>
<comment type="caution">
    <text evidence="2">The sequence shown here is derived from an EMBL/GenBank/DDBJ whole genome shotgun (WGS) entry which is preliminary data.</text>
</comment>
<feature type="region of interest" description="Disordered" evidence="1">
    <location>
        <begin position="1"/>
        <end position="37"/>
    </location>
</feature>
<dbReference type="VEuPathDB" id="FungiDB:A1O7_00248"/>
<accession>W9W7I2</accession>
<dbReference type="Proteomes" id="UP000019473">
    <property type="component" value="Unassembled WGS sequence"/>
</dbReference>
<feature type="region of interest" description="Disordered" evidence="1">
    <location>
        <begin position="514"/>
        <end position="546"/>
    </location>
</feature>
<dbReference type="eggNOG" id="ENOG502SEVN">
    <property type="taxonomic scope" value="Eukaryota"/>
</dbReference>
<feature type="region of interest" description="Disordered" evidence="1">
    <location>
        <begin position="239"/>
        <end position="259"/>
    </location>
</feature>
<dbReference type="GeneID" id="19174865"/>
<gene>
    <name evidence="2" type="ORF">A1O7_00248</name>
</gene>
<organism evidence="2 3">
    <name type="scientific">Cladophialophora yegresii CBS 114405</name>
    <dbReference type="NCBI Taxonomy" id="1182544"/>
    <lineage>
        <taxon>Eukaryota</taxon>
        <taxon>Fungi</taxon>
        <taxon>Dikarya</taxon>
        <taxon>Ascomycota</taxon>
        <taxon>Pezizomycotina</taxon>
        <taxon>Eurotiomycetes</taxon>
        <taxon>Chaetothyriomycetidae</taxon>
        <taxon>Chaetothyriales</taxon>
        <taxon>Herpotrichiellaceae</taxon>
        <taxon>Cladophialophora</taxon>
    </lineage>
</organism>
<feature type="compositionally biased region" description="Polar residues" evidence="1">
    <location>
        <begin position="396"/>
        <end position="405"/>
    </location>
</feature>
<feature type="region of interest" description="Disordered" evidence="1">
    <location>
        <begin position="459"/>
        <end position="481"/>
    </location>
</feature>
<feature type="compositionally biased region" description="Low complexity" evidence="1">
    <location>
        <begin position="247"/>
        <end position="258"/>
    </location>
</feature>
<name>W9W7I2_9EURO</name>
<feature type="compositionally biased region" description="Basic residues" evidence="1">
    <location>
        <begin position="563"/>
        <end position="575"/>
    </location>
</feature>
<dbReference type="AlphaFoldDB" id="W9W7I2"/>
<feature type="compositionally biased region" description="Polar residues" evidence="1">
    <location>
        <begin position="22"/>
        <end position="36"/>
    </location>
</feature>
<feature type="compositionally biased region" description="Basic and acidic residues" evidence="1">
    <location>
        <begin position="625"/>
        <end position="634"/>
    </location>
</feature>
<reference evidence="2 3" key="1">
    <citation type="submission" date="2013-03" db="EMBL/GenBank/DDBJ databases">
        <title>The Genome Sequence of Cladophialophora yegresii CBS 114405.</title>
        <authorList>
            <consortium name="The Broad Institute Genomics Platform"/>
            <person name="Cuomo C."/>
            <person name="de Hoog S."/>
            <person name="Gorbushina A."/>
            <person name="Walker B."/>
            <person name="Young S.K."/>
            <person name="Zeng Q."/>
            <person name="Gargeya S."/>
            <person name="Fitzgerald M."/>
            <person name="Haas B."/>
            <person name="Abouelleil A."/>
            <person name="Allen A.W."/>
            <person name="Alvarado L."/>
            <person name="Arachchi H.M."/>
            <person name="Berlin A.M."/>
            <person name="Chapman S.B."/>
            <person name="Gainer-Dewar J."/>
            <person name="Goldberg J."/>
            <person name="Griggs A."/>
            <person name="Gujja S."/>
            <person name="Hansen M."/>
            <person name="Howarth C."/>
            <person name="Imamovic A."/>
            <person name="Ireland A."/>
            <person name="Larimer J."/>
            <person name="McCowan C."/>
            <person name="Murphy C."/>
            <person name="Pearson M."/>
            <person name="Poon T.W."/>
            <person name="Priest M."/>
            <person name="Roberts A."/>
            <person name="Saif S."/>
            <person name="Shea T."/>
            <person name="Sisk P."/>
            <person name="Sykes S."/>
            <person name="Wortman J."/>
            <person name="Nusbaum C."/>
            <person name="Birren B."/>
        </authorList>
    </citation>
    <scope>NUCLEOTIDE SEQUENCE [LARGE SCALE GENOMIC DNA]</scope>
    <source>
        <strain evidence="2 3">CBS 114405</strain>
    </source>
</reference>
<feature type="region of interest" description="Disordered" evidence="1">
    <location>
        <begin position="559"/>
        <end position="651"/>
    </location>
</feature>
<feature type="region of interest" description="Disordered" evidence="1">
    <location>
        <begin position="386"/>
        <end position="405"/>
    </location>
</feature>
<sequence length="651" mass="70438">MASALAVTTPPRQQPPLLDHVLSTSPTASQKTSPQASRCFAIPSDQLPGEGGENAVTKASKHCGLSPRRVQSLPRAWERRPAVPHAPRNEAQKIWKRVPLGVVGATEGQKWRKETIKLNCRPLKRLRVMHLAEDEDKENVDYVGSKWDEDGMATPSPRRKVLECGEPPARTMEEDPNMQISFDADEQQDQDHNFDKTDHGTASPELGTCEASETLADEPSVEGEETALPLVLGMLLPSVKDADDDSPTAAATPSSPSSELTVAMATLSRSPNQKFTAPILPSHEDEQDLITSAHRSLAVIEPSLEDENAAYLWGFLSRTRAQKEARGQTEQLPPVLPEEAVSAVHEVVEESKSVQSARSPEPDDVPVALPTANEPNIILSPRRSSRLTTRLPRPQNPASTPTATISLKRLKGPELVVNNHENQSIAVATRQNTKCNKFGAISVKIRLIQLAAEAKVRESSGFASAGSDHLSRESTTAKTKQKKVVWAETLATYQDGSEPLKEFALPDEVVEAEEGQPCQEVGGEGLQAELGPHPSADAEGPEGNVTDQSIQGLFQMLRERNKNRGGMKKVRRLRRLNGGSVNGTPAPKRLTNTQLPVPVGSKAATFTSSQDAEKMKPLDLGGAKLKADASEGAKTDGGVQTRTRSRNPKSI</sequence>
<proteinExistence type="predicted"/>
<protein>
    <submittedName>
        <fullName evidence="2">Uncharacterized protein</fullName>
    </submittedName>
</protein>
<evidence type="ECO:0000256" key="1">
    <source>
        <dbReference type="SAM" id="MobiDB-lite"/>
    </source>
</evidence>
<dbReference type="EMBL" id="AMGW01000001">
    <property type="protein sequence ID" value="EXJ63913.1"/>
    <property type="molecule type" value="Genomic_DNA"/>
</dbReference>
<feature type="region of interest" description="Disordered" evidence="1">
    <location>
        <begin position="351"/>
        <end position="371"/>
    </location>
</feature>
<evidence type="ECO:0000313" key="3">
    <source>
        <dbReference type="Proteomes" id="UP000019473"/>
    </source>
</evidence>